<dbReference type="InterPro" id="IPR029058">
    <property type="entry name" value="AB_hydrolase_fold"/>
</dbReference>
<evidence type="ECO:0000259" key="3">
    <source>
        <dbReference type="Pfam" id="PF00326"/>
    </source>
</evidence>
<dbReference type="GO" id="GO:0006508">
    <property type="term" value="P:proteolysis"/>
    <property type="evidence" value="ECO:0007669"/>
    <property type="project" value="InterPro"/>
</dbReference>
<feature type="chain" id="PRO_5015746552" description="Peptidase S9 prolyl oligopeptidase catalytic domain-containing protein" evidence="2">
    <location>
        <begin position="28"/>
        <end position="850"/>
    </location>
</feature>
<accession>A0A2S7K3U5</accession>
<evidence type="ECO:0000256" key="2">
    <source>
        <dbReference type="SAM" id="SignalP"/>
    </source>
</evidence>
<evidence type="ECO:0000313" key="5">
    <source>
        <dbReference type="Proteomes" id="UP000239504"/>
    </source>
</evidence>
<dbReference type="EMBL" id="PJCH01000010">
    <property type="protein sequence ID" value="PQA87173.1"/>
    <property type="molecule type" value="Genomic_DNA"/>
</dbReference>
<dbReference type="SUPFAM" id="SSF50969">
    <property type="entry name" value="YVTN repeat-like/Quinoprotein amine dehydrogenase"/>
    <property type="match status" value="1"/>
</dbReference>
<dbReference type="PANTHER" id="PTHR42776:SF27">
    <property type="entry name" value="DIPEPTIDYL PEPTIDASE FAMILY MEMBER 6"/>
    <property type="match status" value="1"/>
</dbReference>
<dbReference type="Pfam" id="PF00326">
    <property type="entry name" value="Peptidase_S9"/>
    <property type="match status" value="1"/>
</dbReference>
<keyword evidence="5" id="KW-1185">Reference proteome</keyword>
<dbReference type="InterPro" id="IPR011044">
    <property type="entry name" value="Quino_amine_DH_bsu"/>
</dbReference>
<dbReference type="SUPFAM" id="SSF53474">
    <property type="entry name" value="alpha/beta-Hydrolases"/>
    <property type="match status" value="1"/>
</dbReference>
<dbReference type="Gene3D" id="2.120.10.30">
    <property type="entry name" value="TolB, C-terminal domain"/>
    <property type="match status" value="1"/>
</dbReference>
<reference evidence="4 5" key="1">
    <citation type="submission" date="2017-12" db="EMBL/GenBank/DDBJ databases">
        <authorList>
            <person name="Hurst M.R.H."/>
        </authorList>
    </citation>
    <scope>NUCLEOTIDE SEQUENCE [LARGE SCALE GENOMIC DNA]</scope>
    <source>
        <strain evidence="4 5">SY-3-19</strain>
    </source>
</reference>
<feature type="domain" description="Peptidase S9 prolyl oligopeptidase catalytic" evidence="3">
    <location>
        <begin position="671"/>
        <end position="845"/>
    </location>
</feature>
<sequence>MAKIVVSLFRGLIGVVFALANAGASMAEPHKLSLDDMMKVEGLGRAASDPTGHWFVYERLRPYGQLPDYTFGAYAFRKSGHQLWRYDLDKGGDAALLPGLDQEFYNYLQGFSPSGRFLALFQYRFGAISIAAYDMIREKSVVFDQTPALSRSGEHDPVWISKDELVFAALPKGEQPISTSVRAYTGKALTLAWDNAWRGRIATADEVRSTFEDQSNEQEVGVLVRANARTGKVKTLARGLFADLRVSPDTRYLAGLAVSKPRSADSSKLIVADSRRYRLTVFDLNTGEARPVAPKIEFFPYSIAWAPDSERVAAFGWASSEGPRSGGFYVIDVKNGAATRYDHKGLDLVSERERGWLQRPERTAFLGNNLLVFARRIPENERQDPRFTFQNTWPTNLSKPDWYLLRPDGTSENLSKDLPGISGIPVGAGDGHVTVWAENGVYRFYENGSRLLLTPEIPGRFRFVSADSFTSRSGLIRPEFEEKALFTVNNAGSKKTVMVDLRNGHEGDVVIVDAPSADAAPMAGSLAAGAVLFDVEEGSVSRLLVARAEDQRRPHTIASVNTHLAEVDLGAWKTVSYEIDDPQGILPSHVVESCVLLPPGYDGEVLPAIVNVYPGVEPSCTSEPPKISYPDPYSPYLWAGKGYAYARLATPRQLIRTNDGPIAGLDEVIEAGANALVKAGITAPERMVLDGSSQGGVSALYVAAHSNRFKGVIARNSWADFFSHYFGAQGIARYEYGEEYFNTSALRYDSISGSDFGIGRQPFEDPEVYYKNSPVFLAPQIDMPVLLIHSDMDFFDISQFDEMFGALKRSGKDVRYVRYWGEGHLLSSPANIRDMWERTDAFLKDNGVTP</sequence>
<proteinExistence type="predicted"/>
<dbReference type="Gene3D" id="3.40.50.1820">
    <property type="entry name" value="alpha/beta hydrolase"/>
    <property type="match status" value="1"/>
</dbReference>
<evidence type="ECO:0000256" key="1">
    <source>
        <dbReference type="ARBA" id="ARBA00022801"/>
    </source>
</evidence>
<dbReference type="AlphaFoldDB" id="A0A2S7K3U5"/>
<dbReference type="InterPro" id="IPR001375">
    <property type="entry name" value="Peptidase_S9_cat"/>
</dbReference>
<protein>
    <recommendedName>
        <fullName evidence="3">Peptidase S9 prolyl oligopeptidase catalytic domain-containing protein</fullName>
    </recommendedName>
</protein>
<dbReference type="Proteomes" id="UP000239504">
    <property type="component" value="Unassembled WGS sequence"/>
</dbReference>
<gene>
    <name evidence="4" type="ORF">CW354_14130</name>
</gene>
<keyword evidence="2" id="KW-0732">Signal</keyword>
<comment type="caution">
    <text evidence="4">The sequence shown here is derived from an EMBL/GenBank/DDBJ whole genome shotgun (WGS) entry which is preliminary data.</text>
</comment>
<organism evidence="4 5">
    <name type="scientific">Hyphococcus luteus</name>
    <dbReference type="NCBI Taxonomy" id="2058213"/>
    <lineage>
        <taxon>Bacteria</taxon>
        <taxon>Pseudomonadati</taxon>
        <taxon>Pseudomonadota</taxon>
        <taxon>Alphaproteobacteria</taxon>
        <taxon>Parvularculales</taxon>
        <taxon>Parvularculaceae</taxon>
        <taxon>Hyphococcus</taxon>
    </lineage>
</organism>
<dbReference type="GO" id="GO:0004252">
    <property type="term" value="F:serine-type endopeptidase activity"/>
    <property type="evidence" value="ECO:0007669"/>
    <property type="project" value="TreeGrafter"/>
</dbReference>
<dbReference type="InterPro" id="IPR011042">
    <property type="entry name" value="6-blade_b-propeller_TolB-like"/>
</dbReference>
<evidence type="ECO:0000313" key="4">
    <source>
        <dbReference type="EMBL" id="PQA87173.1"/>
    </source>
</evidence>
<feature type="signal peptide" evidence="2">
    <location>
        <begin position="1"/>
        <end position="27"/>
    </location>
</feature>
<dbReference type="PANTHER" id="PTHR42776">
    <property type="entry name" value="SERINE PEPTIDASE S9 FAMILY MEMBER"/>
    <property type="match status" value="1"/>
</dbReference>
<keyword evidence="1" id="KW-0378">Hydrolase</keyword>
<name>A0A2S7K3U5_9PROT</name>